<dbReference type="KEGG" id="tpro:Ga0080559_TMP3948"/>
<keyword evidence="1" id="KW-1133">Transmembrane helix</keyword>
<keyword evidence="1" id="KW-0472">Membrane</keyword>
<evidence type="ECO:0000256" key="1">
    <source>
        <dbReference type="SAM" id="Phobius"/>
    </source>
</evidence>
<dbReference type="AlphaFoldDB" id="A0A1U7D9A0"/>
<keyword evidence="3" id="KW-1185">Reference proteome</keyword>
<keyword evidence="1" id="KW-0812">Transmembrane</keyword>
<protein>
    <submittedName>
        <fullName evidence="2">Uncharacterized protein</fullName>
    </submittedName>
</protein>
<reference evidence="2 3" key="1">
    <citation type="submission" date="2016-03" db="EMBL/GenBank/DDBJ databases">
        <title>Deep-sea bacteria in the southern Pacific.</title>
        <authorList>
            <person name="Tang K."/>
        </authorList>
    </citation>
    <scope>NUCLEOTIDE SEQUENCE [LARGE SCALE GENOMIC DNA]</scope>
    <source>
        <strain evidence="2 3">JLT2016</strain>
    </source>
</reference>
<sequence length="50" mass="5038">MVGLSIGLLITAPLIILALVAGVSSRRTARRDAPAASAAVLPFAPVRGRA</sequence>
<feature type="transmembrane region" description="Helical" evidence="1">
    <location>
        <begin position="6"/>
        <end position="23"/>
    </location>
</feature>
<gene>
    <name evidence="2" type="ORF">Ga0080559_TMP3948</name>
</gene>
<organism evidence="2 3">
    <name type="scientific">Salipiger profundus</name>
    <dbReference type="NCBI Taxonomy" id="1229727"/>
    <lineage>
        <taxon>Bacteria</taxon>
        <taxon>Pseudomonadati</taxon>
        <taxon>Pseudomonadota</taxon>
        <taxon>Alphaproteobacteria</taxon>
        <taxon>Rhodobacterales</taxon>
        <taxon>Roseobacteraceae</taxon>
        <taxon>Salipiger</taxon>
    </lineage>
</organism>
<dbReference type="STRING" id="1229727.Ga0080559_TMP3948"/>
<name>A0A1U7D9A0_9RHOB</name>
<evidence type="ECO:0000313" key="2">
    <source>
        <dbReference type="EMBL" id="APX24744.1"/>
    </source>
</evidence>
<proteinExistence type="predicted"/>
<dbReference type="EMBL" id="CP014796">
    <property type="protein sequence ID" value="APX24744.1"/>
    <property type="molecule type" value="Genomic_DNA"/>
</dbReference>
<accession>A0A1U7D9A0</accession>
<evidence type="ECO:0000313" key="3">
    <source>
        <dbReference type="Proteomes" id="UP000186559"/>
    </source>
</evidence>
<dbReference type="Proteomes" id="UP000186559">
    <property type="component" value="Chromosome"/>
</dbReference>